<dbReference type="InterPro" id="IPR027417">
    <property type="entry name" value="P-loop_NTPase"/>
</dbReference>
<keyword evidence="4 8" id="KW-0812">Transmembrane</keyword>
<dbReference type="Gene3D" id="3.40.50.300">
    <property type="entry name" value="P-loop containing nucleotide triphosphate hydrolases"/>
    <property type="match status" value="1"/>
</dbReference>
<dbReference type="Proteomes" id="UP001151699">
    <property type="component" value="Chromosome X"/>
</dbReference>
<evidence type="ECO:0000256" key="3">
    <source>
        <dbReference type="ARBA" id="ARBA00022448"/>
    </source>
</evidence>
<proteinExistence type="inferred from homology"/>
<evidence type="ECO:0000256" key="5">
    <source>
        <dbReference type="ARBA" id="ARBA00022989"/>
    </source>
</evidence>
<dbReference type="PROSITE" id="PS50893">
    <property type="entry name" value="ABC_TRANSPORTER_2"/>
    <property type="match status" value="1"/>
</dbReference>
<feature type="region of interest" description="Disordered" evidence="7">
    <location>
        <begin position="125"/>
        <end position="187"/>
    </location>
</feature>
<feature type="transmembrane region" description="Helical" evidence="8">
    <location>
        <begin position="725"/>
        <end position="745"/>
    </location>
</feature>
<evidence type="ECO:0000256" key="7">
    <source>
        <dbReference type="SAM" id="MobiDB-lite"/>
    </source>
</evidence>
<evidence type="ECO:0000313" key="10">
    <source>
        <dbReference type="EMBL" id="KAJ6636994.1"/>
    </source>
</evidence>
<feature type="compositionally biased region" description="Low complexity" evidence="7">
    <location>
        <begin position="141"/>
        <end position="159"/>
    </location>
</feature>
<dbReference type="SUPFAM" id="SSF52540">
    <property type="entry name" value="P-loop containing nucleoside triphosphate hydrolases"/>
    <property type="match status" value="1"/>
</dbReference>
<comment type="caution">
    <text evidence="10">The sequence shown here is derived from an EMBL/GenBank/DDBJ whole genome shotgun (WGS) entry which is preliminary data.</text>
</comment>
<dbReference type="GO" id="GO:0016887">
    <property type="term" value="F:ATP hydrolysis activity"/>
    <property type="evidence" value="ECO:0007669"/>
    <property type="project" value="InterPro"/>
</dbReference>
<dbReference type="InterPro" id="IPR050352">
    <property type="entry name" value="ABCG_transporters"/>
</dbReference>
<dbReference type="InterPro" id="IPR003439">
    <property type="entry name" value="ABC_transporter-like_ATP-bd"/>
</dbReference>
<accession>A0A9Q0MTT2</accession>
<dbReference type="Pfam" id="PF01061">
    <property type="entry name" value="ABC2_membrane"/>
    <property type="match status" value="1"/>
</dbReference>
<dbReference type="InterPro" id="IPR013525">
    <property type="entry name" value="ABC2_TM"/>
</dbReference>
<evidence type="ECO:0000256" key="4">
    <source>
        <dbReference type="ARBA" id="ARBA00022692"/>
    </source>
</evidence>
<evidence type="ECO:0000256" key="1">
    <source>
        <dbReference type="ARBA" id="ARBA00004141"/>
    </source>
</evidence>
<dbReference type="Pfam" id="PF00005">
    <property type="entry name" value="ABC_tran"/>
    <property type="match status" value="1"/>
</dbReference>
<feature type="transmembrane region" description="Helical" evidence="8">
    <location>
        <begin position="488"/>
        <end position="505"/>
    </location>
</feature>
<feature type="domain" description="ABC transporter" evidence="9">
    <location>
        <begin position="292"/>
        <end position="525"/>
    </location>
</feature>
<evidence type="ECO:0000256" key="2">
    <source>
        <dbReference type="ARBA" id="ARBA00005814"/>
    </source>
</evidence>
<dbReference type="FunFam" id="3.40.50.300:FF:001695">
    <property type="entry name" value="ATP-binding cassette sub-family G member"/>
    <property type="match status" value="1"/>
</dbReference>
<keyword evidence="6 8" id="KW-0472">Membrane</keyword>
<evidence type="ECO:0000259" key="9">
    <source>
        <dbReference type="PROSITE" id="PS50893"/>
    </source>
</evidence>
<comment type="subcellular location">
    <subcellularLocation>
        <location evidence="1">Membrane</location>
        <topology evidence="1">Multi-pass membrane protein</topology>
    </subcellularLocation>
</comment>
<dbReference type="PANTHER" id="PTHR48041:SF89">
    <property type="entry name" value="FI03229P"/>
    <property type="match status" value="1"/>
</dbReference>
<name>A0A9Q0MTT2_9DIPT</name>
<keyword evidence="3" id="KW-0813">Transport</keyword>
<sequence length="895" mass="100034">MDLYHSGMVRSTLFAVVKEMELHQMSSLKMKGPEERRYSLPHGQSPIPIAASEDLHAWSIYRQNLNSDFTDSALGSSDKSPLPYGNFQLRDTTVQSILNHPRYGPKSPLGSNMYTYLKFGLPRVFPPNNDSQRSSHQAASRNNRGNVNRGYRNSSVQGFSGNGGSSGYDSSDNETTKPRQLQNLRKFRSESDFRLLAGAHNTSRPSSRAHVGHVGNASATALRKPNSRASIAGTQINSYMEGRQYGHRSHSEADLLSNDHNRLEYEARNDMELRNGSSEYTLSRNQSAGRGLAYPNIMVQALKISSTLRGVSLFAKAGDLFAVMATSHAEGTSLMETLAGLRERLSGEIAVNGQSVTKRSLRKICSYVPAPGSSSLDTRMNVQSTLYFHASLCGPEDRSDLEEKINILVEDLGLNAVRTSNVSHLTHSEKQRLSVACQLLTKASILILDQATTNMDIFDTFFLVEYLRQWCNSGKIVVMTLQPPTFEILSMCSGVLLLSGGRTIFSGSRSNLPLHMGSLGYPCPPFKNPADYYLDLVTLDDLSAAAMIESSARINVLANSWEHDNVDPPFPPPAALPIFIKRSGVLEQSIALTKRFIAYKQPESILTWISKLIAAAILSLCIGFIFWDIPASDPKLDLNDRLGYHHCIMAIGFWPLILINVREIQMDRQFAEKDIDLTLYGRTVYIVTQCILNFAPSLFIWLAYLLPAHSMAGLYAYTVANDTDIYLYIGYMLLYFIVIQSITLLCSHFFSTSTISAATSVILIYLTTSVGGYVLHIQEIPFYWKWVEYISPERWIYPVLLINEFSQDTLTNSATQQLCRNRQVQHQEIIIQHPCPVPNGTAVLIETNLHQSFHTFDPTNVEWSTLTVLIVASVLLFILVCCAFIFNCRRKNKEK</sequence>
<feature type="transmembrane region" description="Helical" evidence="8">
    <location>
        <begin position="605"/>
        <end position="627"/>
    </location>
</feature>
<reference evidence="10" key="1">
    <citation type="submission" date="2022-07" db="EMBL/GenBank/DDBJ databases">
        <authorList>
            <person name="Trinca V."/>
            <person name="Uliana J.V.C."/>
            <person name="Torres T.T."/>
            <person name="Ward R.J."/>
            <person name="Monesi N."/>
        </authorList>
    </citation>
    <scope>NUCLEOTIDE SEQUENCE</scope>
    <source>
        <strain evidence="10">HSMRA1968</strain>
        <tissue evidence="10">Whole embryos</tissue>
    </source>
</reference>
<feature type="transmembrane region" description="Helical" evidence="8">
    <location>
        <begin position="682"/>
        <end position="705"/>
    </location>
</feature>
<feature type="transmembrane region" description="Helical" evidence="8">
    <location>
        <begin position="642"/>
        <end position="661"/>
    </location>
</feature>
<keyword evidence="11" id="KW-1185">Reference proteome</keyword>
<dbReference type="GO" id="GO:0005524">
    <property type="term" value="F:ATP binding"/>
    <property type="evidence" value="ECO:0007669"/>
    <property type="project" value="InterPro"/>
</dbReference>
<protein>
    <submittedName>
        <fullName evidence="10">ABC transporter G family member 17</fullName>
    </submittedName>
</protein>
<feature type="compositionally biased region" description="Polar residues" evidence="7">
    <location>
        <begin position="128"/>
        <end position="140"/>
    </location>
</feature>
<feature type="transmembrane region" description="Helical" evidence="8">
    <location>
        <begin position="757"/>
        <end position="776"/>
    </location>
</feature>
<evidence type="ECO:0000256" key="6">
    <source>
        <dbReference type="ARBA" id="ARBA00023136"/>
    </source>
</evidence>
<comment type="similarity">
    <text evidence="2">Belongs to the ABC transporter superfamily. ABCG family. Eye pigment precursor importer (TC 3.A.1.204) subfamily.</text>
</comment>
<dbReference type="PANTHER" id="PTHR48041">
    <property type="entry name" value="ABC TRANSPORTER G FAMILY MEMBER 28"/>
    <property type="match status" value="1"/>
</dbReference>
<dbReference type="GO" id="GO:0005886">
    <property type="term" value="C:plasma membrane"/>
    <property type="evidence" value="ECO:0007669"/>
    <property type="project" value="TreeGrafter"/>
</dbReference>
<keyword evidence="5 8" id="KW-1133">Transmembrane helix</keyword>
<dbReference type="EMBL" id="WJQU01000003">
    <property type="protein sequence ID" value="KAJ6636994.1"/>
    <property type="molecule type" value="Genomic_DNA"/>
</dbReference>
<dbReference type="GO" id="GO:0140359">
    <property type="term" value="F:ABC-type transporter activity"/>
    <property type="evidence" value="ECO:0007669"/>
    <property type="project" value="InterPro"/>
</dbReference>
<gene>
    <name evidence="10" type="primary">ABCG17</name>
    <name evidence="10" type="ORF">Bhyg_09720</name>
</gene>
<evidence type="ECO:0000256" key="8">
    <source>
        <dbReference type="SAM" id="Phobius"/>
    </source>
</evidence>
<dbReference type="OrthoDB" id="66620at2759"/>
<evidence type="ECO:0000313" key="11">
    <source>
        <dbReference type="Proteomes" id="UP001151699"/>
    </source>
</evidence>
<dbReference type="AlphaFoldDB" id="A0A9Q0MTT2"/>
<feature type="transmembrane region" description="Helical" evidence="8">
    <location>
        <begin position="863"/>
        <end position="886"/>
    </location>
</feature>
<organism evidence="10 11">
    <name type="scientific">Pseudolycoriella hygida</name>
    <dbReference type="NCBI Taxonomy" id="35572"/>
    <lineage>
        <taxon>Eukaryota</taxon>
        <taxon>Metazoa</taxon>
        <taxon>Ecdysozoa</taxon>
        <taxon>Arthropoda</taxon>
        <taxon>Hexapoda</taxon>
        <taxon>Insecta</taxon>
        <taxon>Pterygota</taxon>
        <taxon>Neoptera</taxon>
        <taxon>Endopterygota</taxon>
        <taxon>Diptera</taxon>
        <taxon>Nematocera</taxon>
        <taxon>Sciaroidea</taxon>
        <taxon>Sciaridae</taxon>
        <taxon>Pseudolycoriella</taxon>
    </lineage>
</organism>